<dbReference type="PROSITE" id="PS50893">
    <property type="entry name" value="ABC_TRANSPORTER_2"/>
    <property type="match status" value="1"/>
</dbReference>
<dbReference type="Pfam" id="PF00664">
    <property type="entry name" value="ABC_membrane"/>
    <property type="match status" value="1"/>
</dbReference>
<dbReference type="PROSITE" id="PS50929">
    <property type="entry name" value="ABC_TM1F"/>
    <property type="match status" value="1"/>
</dbReference>
<gene>
    <name evidence="7" type="ORF">GA0070623_2648</name>
</gene>
<accession>A0A120FA18</accession>
<keyword evidence="8" id="KW-1185">Reference proteome</keyword>
<keyword evidence="6" id="KW-0472">Membrane</keyword>
<dbReference type="GO" id="GO:0140359">
    <property type="term" value="F:ABC-type transporter activity"/>
    <property type="evidence" value="ECO:0007669"/>
    <property type="project" value="InterPro"/>
</dbReference>
<dbReference type="SUPFAM" id="SSF90123">
    <property type="entry name" value="ABC transporter transmembrane region"/>
    <property type="match status" value="1"/>
</dbReference>
<dbReference type="RefSeq" id="WP_067302021.1">
    <property type="nucleotide sequence ID" value="NZ_LRMV01000007.1"/>
</dbReference>
<dbReference type="GO" id="GO:0034040">
    <property type="term" value="F:ATPase-coupled lipid transmembrane transporter activity"/>
    <property type="evidence" value="ECO:0007669"/>
    <property type="project" value="TreeGrafter"/>
</dbReference>
<keyword evidence="4 7" id="KW-0067">ATP-binding</keyword>
<evidence type="ECO:0000256" key="2">
    <source>
        <dbReference type="ARBA" id="ARBA00022692"/>
    </source>
</evidence>
<dbReference type="GO" id="GO:0005524">
    <property type="term" value="F:ATP binding"/>
    <property type="evidence" value="ECO:0007669"/>
    <property type="project" value="UniProtKB-KW"/>
</dbReference>
<dbReference type="PANTHER" id="PTHR24221">
    <property type="entry name" value="ATP-BINDING CASSETTE SUB-FAMILY B"/>
    <property type="match status" value="1"/>
</dbReference>
<proteinExistence type="predicted"/>
<comment type="subcellular location">
    <subcellularLocation>
        <location evidence="1">Cell membrane</location>
        <topology evidence="1">Multi-pass membrane protein</topology>
    </subcellularLocation>
</comment>
<keyword evidence="3" id="KW-0547">Nucleotide-binding</keyword>
<dbReference type="Proteomes" id="UP000198226">
    <property type="component" value="Chromosome I"/>
</dbReference>
<keyword evidence="5" id="KW-1133">Transmembrane helix</keyword>
<evidence type="ECO:0000256" key="3">
    <source>
        <dbReference type="ARBA" id="ARBA00022741"/>
    </source>
</evidence>
<dbReference type="InterPro" id="IPR017871">
    <property type="entry name" value="ABC_transporter-like_CS"/>
</dbReference>
<evidence type="ECO:0000256" key="1">
    <source>
        <dbReference type="ARBA" id="ARBA00004651"/>
    </source>
</evidence>
<evidence type="ECO:0000256" key="4">
    <source>
        <dbReference type="ARBA" id="ARBA00022840"/>
    </source>
</evidence>
<name>A0A120FA18_9ACTN</name>
<dbReference type="InterPro" id="IPR003593">
    <property type="entry name" value="AAA+_ATPase"/>
</dbReference>
<dbReference type="SUPFAM" id="SSF52540">
    <property type="entry name" value="P-loop containing nucleoside triphosphate hydrolases"/>
    <property type="match status" value="1"/>
</dbReference>
<evidence type="ECO:0000313" key="8">
    <source>
        <dbReference type="Proteomes" id="UP000198226"/>
    </source>
</evidence>
<reference evidence="8" key="1">
    <citation type="submission" date="2016-06" db="EMBL/GenBank/DDBJ databases">
        <authorList>
            <person name="Varghese N."/>
            <person name="Submissions Spin"/>
        </authorList>
    </citation>
    <scope>NUCLEOTIDE SEQUENCE [LARGE SCALE GENOMIC DNA]</scope>
    <source>
        <strain evidence="8">DSM 44983</strain>
    </source>
</reference>
<protein>
    <submittedName>
        <fullName evidence="7">ATP-binding cassette, subfamily B</fullName>
    </submittedName>
</protein>
<dbReference type="PROSITE" id="PS00211">
    <property type="entry name" value="ABC_TRANSPORTER_1"/>
    <property type="match status" value="1"/>
</dbReference>
<dbReference type="EMBL" id="LT607752">
    <property type="protein sequence ID" value="SCG58830.1"/>
    <property type="molecule type" value="Genomic_DNA"/>
</dbReference>
<keyword evidence="2" id="KW-0812">Transmembrane</keyword>
<evidence type="ECO:0000256" key="5">
    <source>
        <dbReference type="ARBA" id="ARBA00022989"/>
    </source>
</evidence>
<dbReference type="GO" id="GO:0016887">
    <property type="term" value="F:ATP hydrolysis activity"/>
    <property type="evidence" value="ECO:0007669"/>
    <property type="project" value="InterPro"/>
</dbReference>
<dbReference type="GO" id="GO:0005886">
    <property type="term" value="C:plasma membrane"/>
    <property type="evidence" value="ECO:0007669"/>
    <property type="project" value="UniProtKB-SubCell"/>
</dbReference>
<dbReference type="InterPro" id="IPR011527">
    <property type="entry name" value="ABC1_TM_dom"/>
</dbReference>
<organism evidence="7 8">
    <name type="scientific">Micromonospora rifamycinica</name>
    <dbReference type="NCBI Taxonomy" id="291594"/>
    <lineage>
        <taxon>Bacteria</taxon>
        <taxon>Bacillati</taxon>
        <taxon>Actinomycetota</taxon>
        <taxon>Actinomycetes</taxon>
        <taxon>Micromonosporales</taxon>
        <taxon>Micromonosporaceae</taxon>
        <taxon>Micromonospora</taxon>
    </lineage>
</organism>
<evidence type="ECO:0000256" key="6">
    <source>
        <dbReference type="ARBA" id="ARBA00023136"/>
    </source>
</evidence>
<dbReference type="InterPro" id="IPR039421">
    <property type="entry name" value="Type_1_exporter"/>
</dbReference>
<dbReference type="InterPro" id="IPR027417">
    <property type="entry name" value="P-loop_NTPase"/>
</dbReference>
<evidence type="ECO:0000313" key="7">
    <source>
        <dbReference type="EMBL" id="SCG58830.1"/>
    </source>
</evidence>
<sequence>MNNTWFGLRWLLRLAWRLDRRRFVIGMGLLLPGALATPAVALALKKLVDAVVVDAPGEAAAWGAVAAVVLLCELMLGHFAHLYYFELAEITDQRLHRELLRAANGSDWLELGDDPSFGDRVDLVRQDVQRMRAGIIGGLPMAALAAQLAVTAVVLGVLSPLLLLLPVVAVLPVVFGRRAEHLLESARERTAPVTRTIRHYRRLMVDPRSQQEIRLMGNARYLLGKQAELLATYQRTMNAAQWRSTALRLAGQLAFALGYVGSVLYVYQLARRGEATVGDVILVVTLATQIATQMAAGLDLFGDVYASASGVRRLLQLRDESRQRSGGSGATPFAVERMTDGIRFDNVSFAYAGSDRTALRDVDLYLPAGTCVALVGENGAGKSTLIKVLTGLYPPTAGRVLVDGVDLAATEVTSWRRRTATLFQDFARIDLTLQHSVGVGHLPDVDSREAVTAAMHRARATALLERIGDTGALIGSGYGDGTELSGGQWQRVGFARAVMRTEPMLLSLDEPGHSLDALAEQQVCDAYQATAREVAARVGGVTLFVTHRMSTVRLADLIVVLDGGRVVERGTHDELVAAGGRYAELFHLQSRAYTE</sequence>
<dbReference type="Pfam" id="PF00005">
    <property type="entry name" value="ABC_tran"/>
    <property type="match status" value="1"/>
</dbReference>
<dbReference type="Gene3D" id="3.40.50.300">
    <property type="entry name" value="P-loop containing nucleotide triphosphate hydrolases"/>
    <property type="match status" value="1"/>
</dbReference>
<dbReference type="AlphaFoldDB" id="A0A120FA18"/>
<dbReference type="InterPro" id="IPR036640">
    <property type="entry name" value="ABC1_TM_sf"/>
</dbReference>
<dbReference type="Gene3D" id="1.20.1560.10">
    <property type="entry name" value="ABC transporter type 1, transmembrane domain"/>
    <property type="match status" value="1"/>
</dbReference>
<dbReference type="SMART" id="SM00382">
    <property type="entry name" value="AAA"/>
    <property type="match status" value="1"/>
</dbReference>
<dbReference type="OrthoDB" id="9806127at2"/>
<dbReference type="PANTHER" id="PTHR24221:SF646">
    <property type="entry name" value="HAEMOLYSIN SECRETION ATP-BINDING PROTEIN"/>
    <property type="match status" value="1"/>
</dbReference>
<dbReference type="InterPro" id="IPR003439">
    <property type="entry name" value="ABC_transporter-like_ATP-bd"/>
</dbReference>